<proteinExistence type="predicted"/>
<evidence type="ECO:0000313" key="3">
    <source>
        <dbReference type="Proteomes" id="UP000618931"/>
    </source>
</evidence>
<reference evidence="2 3" key="1">
    <citation type="submission" date="2020-11" db="EMBL/GenBank/DDBJ databases">
        <authorList>
            <person name="Kim M.K."/>
        </authorList>
    </citation>
    <scope>NUCLEOTIDE SEQUENCE [LARGE SCALE GENOMIC DNA]</scope>
    <source>
        <strain evidence="2 3">BT662</strain>
    </source>
</reference>
<dbReference type="RefSeq" id="WP_196295462.1">
    <property type="nucleotide sequence ID" value="NZ_JADQDM010000022.1"/>
</dbReference>
<evidence type="ECO:0008006" key="4">
    <source>
        <dbReference type="Google" id="ProtNLM"/>
    </source>
</evidence>
<keyword evidence="1" id="KW-1133">Transmembrane helix</keyword>
<keyword evidence="1" id="KW-0472">Membrane</keyword>
<protein>
    <recommendedName>
        <fullName evidence="4">DZANK-type domain-containing protein</fullName>
    </recommendedName>
</protein>
<dbReference type="EMBL" id="JADQDM010000022">
    <property type="protein sequence ID" value="MBF9224040.1"/>
    <property type="molecule type" value="Genomic_DNA"/>
</dbReference>
<organism evidence="2 3">
    <name type="scientific">Hymenobacter ruricola</name>
    <dbReference type="NCBI Taxonomy" id="2791023"/>
    <lineage>
        <taxon>Bacteria</taxon>
        <taxon>Pseudomonadati</taxon>
        <taxon>Bacteroidota</taxon>
        <taxon>Cytophagia</taxon>
        <taxon>Cytophagales</taxon>
        <taxon>Hymenobacteraceae</taxon>
        <taxon>Hymenobacter</taxon>
    </lineage>
</organism>
<feature type="transmembrane region" description="Helical" evidence="1">
    <location>
        <begin position="38"/>
        <end position="57"/>
    </location>
</feature>
<accession>A0ABS0IAR5</accession>
<feature type="transmembrane region" description="Helical" evidence="1">
    <location>
        <begin position="63"/>
        <end position="84"/>
    </location>
</feature>
<dbReference type="Proteomes" id="UP000618931">
    <property type="component" value="Unassembled WGS sequence"/>
</dbReference>
<comment type="caution">
    <text evidence="2">The sequence shown here is derived from an EMBL/GenBank/DDBJ whole genome shotgun (WGS) entry which is preliminary data.</text>
</comment>
<evidence type="ECO:0000256" key="1">
    <source>
        <dbReference type="SAM" id="Phobius"/>
    </source>
</evidence>
<keyword evidence="1" id="KW-0812">Transmembrane</keyword>
<sequence>MLTPFNPTTNAPYTAAEQARLRAEFAPVAATYRRQKRFVGWCVGILAAGMLLSAVGPASVSTIVGPLVGFGFVACVVVGVVMAVRMAGQLRCPGCAGDLEQIGTYCPECGSAGLEPGSWFSAPHCPTCDRKMRRNKGRHYTIRACSHCGLYLDDEGV</sequence>
<gene>
    <name evidence="2" type="ORF">I2H31_23255</name>
</gene>
<keyword evidence="3" id="KW-1185">Reference proteome</keyword>
<evidence type="ECO:0000313" key="2">
    <source>
        <dbReference type="EMBL" id="MBF9224040.1"/>
    </source>
</evidence>
<name>A0ABS0IAR5_9BACT</name>